<dbReference type="Gene3D" id="3.40.720.10">
    <property type="entry name" value="Alkaline Phosphatase, subunit A"/>
    <property type="match status" value="1"/>
</dbReference>
<dbReference type="PANTHER" id="PTHR45953:SF1">
    <property type="entry name" value="IDURONATE 2-SULFATASE"/>
    <property type="match status" value="1"/>
</dbReference>
<evidence type="ECO:0000256" key="1">
    <source>
        <dbReference type="ARBA" id="ARBA00001913"/>
    </source>
</evidence>
<proteinExistence type="inferred from homology"/>
<evidence type="ECO:0000256" key="2">
    <source>
        <dbReference type="ARBA" id="ARBA00008779"/>
    </source>
</evidence>
<dbReference type="SUPFAM" id="SSF53649">
    <property type="entry name" value="Alkaline phosphatase-like"/>
    <property type="match status" value="1"/>
</dbReference>
<comment type="cofactor">
    <cofactor evidence="1">
        <name>Ca(2+)</name>
        <dbReference type="ChEBI" id="CHEBI:29108"/>
    </cofactor>
</comment>
<evidence type="ECO:0000313" key="8">
    <source>
        <dbReference type="Proteomes" id="UP001174909"/>
    </source>
</evidence>
<evidence type="ECO:0000259" key="6">
    <source>
        <dbReference type="Pfam" id="PF00884"/>
    </source>
</evidence>
<keyword evidence="4" id="KW-0378">Hydrolase</keyword>
<dbReference type="EMBL" id="CASHTH010000923">
    <property type="protein sequence ID" value="CAI8009106.1"/>
    <property type="molecule type" value="Genomic_DNA"/>
</dbReference>
<keyword evidence="8" id="KW-1185">Reference proteome</keyword>
<dbReference type="GO" id="GO:0008484">
    <property type="term" value="F:sulfuric ester hydrolase activity"/>
    <property type="evidence" value="ECO:0007669"/>
    <property type="project" value="TreeGrafter"/>
</dbReference>
<dbReference type="AlphaFoldDB" id="A0AA35REB2"/>
<feature type="region of interest" description="Disordered" evidence="5">
    <location>
        <begin position="14"/>
        <end position="40"/>
    </location>
</feature>
<evidence type="ECO:0000256" key="4">
    <source>
        <dbReference type="ARBA" id="ARBA00022801"/>
    </source>
</evidence>
<comment type="similarity">
    <text evidence="2">Belongs to the sulfatase family.</text>
</comment>
<dbReference type="InterPro" id="IPR000917">
    <property type="entry name" value="Sulfatase_N"/>
</dbReference>
<accession>A0AA35REB2</accession>
<name>A0AA35REB2_GEOBA</name>
<feature type="domain" description="Sulfatase N-terminal" evidence="6">
    <location>
        <begin position="70"/>
        <end position="253"/>
    </location>
</feature>
<comment type="caution">
    <text evidence="7">The sequence shown here is derived from an EMBL/GenBank/DDBJ whole genome shotgun (WGS) entry which is preliminary data.</text>
</comment>
<protein>
    <submittedName>
        <fullName evidence="7">Choline-sulfatase</fullName>
    </submittedName>
</protein>
<gene>
    <name evidence="7" type="ORF">GBAR_LOCUS6169</name>
</gene>
<evidence type="ECO:0000256" key="5">
    <source>
        <dbReference type="SAM" id="MobiDB-lite"/>
    </source>
</evidence>
<dbReference type="PANTHER" id="PTHR45953">
    <property type="entry name" value="IDURONATE 2-SULFATASE"/>
    <property type="match status" value="1"/>
</dbReference>
<sequence length="384" mass="42733">MHLIGSDQLHGFQDQLAYDPHGGGHPRDAEPGLSTGGRHPIYLWEDGVPTSDEPWPSVTEARAGTGPMIEADDAIEEAALEYLRDPSRRDSPWALCVGFVAPHFPFIVPEPYFSLYWPEYADLPNNSPGHLNNLPAAASRLRQAFNFSGYNEDEVRTARAAYYGLITYLDDKIGRLLDALEDAGMSENTVVIHTSDHGESLGEHGLWRKMNFYEQSARVPLQISWPGVIDGGQRFSGAVSLVDATATILDMASVDQRSQSFMNLDGASLLPQMTGASDEHRDEAFSEHLAHGTDRPRAMLRQGRWKLSYSHHSTSPDIELYNLEADPGEFVDLANDGKHSAVQKRLTNRIMDIWGDADTLDRQIKDSQRSRLMIRDVLGDDSTF</sequence>
<reference evidence="7" key="1">
    <citation type="submission" date="2023-03" db="EMBL/GenBank/DDBJ databases">
        <authorList>
            <person name="Steffen K."/>
            <person name="Cardenas P."/>
        </authorList>
    </citation>
    <scope>NUCLEOTIDE SEQUENCE</scope>
</reference>
<keyword evidence="3" id="KW-0479">Metal-binding</keyword>
<dbReference type="InterPro" id="IPR017850">
    <property type="entry name" value="Alkaline_phosphatase_core_sf"/>
</dbReference>
<dbReference type="Proteomes" id="UP001174909">
    <property type="component" value="Unassembled WGS sequence"/>
</dbReference>
<organism evidence="7 8">
    <name type="scientific">Geodia barretti</name>
    <name type="common">Barrett's horny sponge</name>
    <dbReference type="NCBI Taxonomy" id="519541"/>
    <lineage>
        <taxon>Eukaryota</taxon>
        <taxon>Metazoa</taxon>
        <taxon>Porifera</taxon>
        <taxon>Demospongiae</taxon>
        <taxon>Heteroscleromorpha</taxon>
        <taxon>Tetractinellida</taxon>
        <taxon>Astrophorina</taxon>
        <taxon>Geodiidae</taxon>
        <taxon>Geodia</taxon>
    </lineage>
</organism>
<evidence type="ECO:0000256" key="3">
    <source>
        <dbReference type="ARBA" id="ARBA00022723"/>
    </source>
</evidence>
<dbReference type="Pfam" id="PF00884">
    <property type="entry name" value="Sulfatase"/>
    <property type="match status" value="1"/>
</dbReference>
<dbReference type="GO" id="GO:0005737">
    <property type="term" value="C:cytoplasm"/>
    <property type="evidence" value="ECO:0007669"/>
    <property type="project" value="TreeGrafter"/>
</dbReference>
<dbReference type="GO" id="GO:0046872">
    <property type="term" value="F:metal ion binding"/>
    <property type="evidence" value="ECO:0007669"/>
    <property type="project" value="UniProtKB-KW"/>
</dbReference>
<evidence type="ECO:0000313" key="7">
    <source>
        <dbReference type="EMBL" id="CAI8009106.1"/>
    </source>
</evidence>